<evidence type="ECO:0000256" key="7">
    <source>
        <dbReference type="ARBA" id="ARBA00022840"/>
    </source>
</evidence>
<dbReference type="PROSITE" id="PS50880">
    <property type="entry name" value="TOPRIM"/>
    <property type="match status" value="1"/>
</dbReference>
<comment type="cofactor">
    <cofactor evidence="2">
        <name>Mg(2+)</name>
        <dbReference type="ChEBI" id="CHEBI:18420"/>
    </cofactor>
</comment>
<dbReference type="Gene3D" id="3.30.565.10">
    <property type="entry name" value="Histidine kinase-like ATPase, C-terminal domain"/>
    <property type="match status" value="1"/>
</dbReference>
<dbReference type="PRINTS" id="PR00418">
    <property type="entry name" value="TPI2FAMILY"/>
</dbReference>
<comment type="catalytic activity">
    <reaction evidence="1">
        <text>ATP-dependent breakage, passage and rejoining of double-stranded DNA.</text>
        <dbReference type="EC" id="5.6.2.2"/>
    </reaction>
</comment>
<dbReference type="CDD" id="cd16928">
    <property type="entry name" value="HATPase_GyrB-like"/>
    <property type="match status" value="1"/>
</dbReference>
<dbReference type="CDD" id="cd00822">
    <property type="entry name" value="TopoII_Trans_DNA_gyrase"/>
    <property type="match status" value="1"/>
</dbReference>
<evidence type="ECO:0000256" key="5">
    <source>
        <dbReference type="ARBA" id="ARBA00022723"/>
    </source>
</evidence>
<feature type="domain" description="Toprim" evidence="13">
    <location>
        <begin position="482"/>
        <end position="596"/>
    </location>
</feature>
<evidence type="ECO:0000256" key="6">
    <source>
        <dbReference type="ARBA" id="ARBA00022741"/>
    </source>
</evidence>
<evidence type="ECO:0000256" key="8">
    <source>
        <dbReference type="ARBA" id="ARBA00022842"/>
    </source>
</evidence>
<dbReference type="InterPro" id="IPR013760">
    <property type="entry name" value="Topo_IIA-like_dom_sf"/>
</dbReference>
<evidence type="ECO:0000256" key="11">
    <source>
        <dbReference type="ARBA" id="ARBA00023235"/>
    </source>
</evidence>
<evidence type="ECO:0000259" key="13">
    <source>
        <dbReference type="PROSITE" id="PS50880"/>
    </source>
</evidence>
<protein>
    <recommendedName>
        <fullName evidence="4">DNA topoisomerase (ATP-hydrolyzing)</fullName>
        <ecNumber evidence="4">5.6.2.2</ecNumber>
    </recommendedName>
</protein>
<feature type="compositionally biased region" description="Low complexity" evidence="12">
    <location>
        <begin position="160"/>
        <end position="172"/>
    </location>
</feature>
<evidence type="ECO:0000256" key="2">
    <source>
        <dbReference type="ARBA" id="ARBA00001946"/>
    </source>
</evidence>
<dbReference type="Gene3D" id="3.30.230.10">
    <property type="match status" value="1"/>
</dbReference>
<dbReference type="Pfam" id="PF02518">
    <property type="entry name" value="HATPase_c"/>
    <property type="match status" value="1"/>
</dbReference>
<dbReference type="PANTHER" id="PTHR45866:SF1">
    <property type="entry name" value="DNA GYRASE SUBUNIT B, MITOCHONDRIAL"/>
    <property type="match status" value="1"/>
</dbReference>
<dbReference type="Pfam" id="PF01751">
    <property type="entry name" value="Toprim"/>
    <property type="match status" value="1"/>
</dbReference>
<dbReference type="PRINTS" id="PR01159">
    <property type="entry name" value="DNAGYRASEB"/>
</dbReference>
<evidence type="ECO:0000256" key="9">
    <source>
        <dbReference type="ARBA" id="ARBA00023029"/>
    </source>
</evidence>
<dbReference type="InterPro" id="IPR036890">
    <property type="entry name" value="HATPase_C_sf"/>
</dbReference>
<keyword evidence="8" id="KW-0460">Magnesium</keyword>
<keyword evidence="6" id="KW-0547">Nucleotide-binding</keyword>
<dbReference type="InterPro" id="IPR014721">
    <property type="entry name" value="Ribsml_uS5_D2-typ_fold_subgr"/>
</dbReference>
<dbReference type="EC" id="5.6.2.2" evidence="4"/>
<evidence type="ECO:0000256" key="10">
    <source>
        <dbReference type="ARBA" id="ARBA00023125"/>
    </source>
</evidence>
<dbReference type="SUPFAM" id="SSF55874">
    <property type="entry name" value="ATPase domain of HSP90 chaperone/DNA topoisomerase II/histidine kinase"/>
    <property type="match status" value="1"/>
</dbReference>
<name>A0ABM8G5B6_9CELL</name>
<comment type="similarity">
    <text evidence="3">Belongs to the type II topoisomerase GyrB family.</text>
</comment>
<dbReference type="SMART" id="SM00387">
    <property type="entry name" value="HATPase_c"/>
    <property type="match status" value="1"/>
</dbReference>
<dbReference type="InterPro" id="IPR020568">
    <property type="entry name" value="Ribosomal_Su5_D2-typ_SF"/>
</dbReference>
<keyword evidence="10" id="KW-0238">DNA-binding</keyword>
<dbReference type="Gene3D" id="3.40.50.670">
    <property type="match status" value="1"/>
</dbReference>
<keyword evidence="9" id="KW-0799">Topoisomerase</keyword>
<gene>
    <name evidence="14" type="ORF">GCM10025865_26480</name>
</gene>
<dbReference type="Proteomes" id="UP001321475">
    <property type="component" value="Chromosome"/>
</dbReference>
<keyword evidence="15" id="KW-1185">Reference proteome</keyword>
<dbReference type="InterPro" id="IPR013759">
    <property type="entry name" value="Topo_IIA_B_C"/>
</dbReference>
<dbReference type="InterPro" id="IPR018522">
    <property type="entry name" value="TopoIIA_CS"/>
</dbReference>
<reference evidence="15" key="1">
    <citation type="journal article" date="2019" name="Int. J. Syst. Evol. Microbiol.">
        <title>The Global Catalogue of Microorganisms (GCM) 10K type strain sequencing project: providing services to taxonomists for standard genome sequencing and annotation.</title>
        <authorList>
            <consortium name="The Broad Institute Genomics Platform"/>
            <consortium name="The Broad Institute Genome Sequencing Center for Infectious Disease"/>
            <person name="Wu L."/>
            <person name="Ma J."/>
        </authorList>
    </citation>
    <scope>NUCLEOTIDE SEQUENCE [LARGE SCALE GENOMIC DNA]</scope>
    <source>
        <strain evidence="15">NBRC 108565</strain>
    </source>
</reference>
<dbReference type="InterPro" id="IPR003594">
    <property type="entry name" value="HATPase_dom"/>
</dbReference>
<dbReference type="PANTHER" id="PTHR45866">
    <property type="entry name" value="DNA GYRASE/TOPOISOMERASE SUBUNIT B"/>
    <property type="match status" value="1"/>
</dbReference>
<proteinExistence type="inferred from homology"/>
<evidence type="ECO:0000313" key="15">
    <source>
        <dbReference type="Proteomes" id="UP001321475"/>
    </source>
</evidence>
<dbReference type="Pfam" id="PF00986">
    <property type="entry name" value="DNA_gyraseB_C"/>
    <property type="match status" value="1"/>
</dbReference>
<evidence type="ECO:0000256" key="1">
    <source>
        <dbReference type="ARBA" id="ARBA00000185"/>
    </source>
</evidence>
<keyword evidence="5" id="KW-0479">Metal-binding</keyword>
<dbReference type="PROSITE" id="PS00177">
    <property type="entry name" value="TOPOISOMERASE_II"/>
    <property type="match status" value="1"/>
</dbReference>
<dbReference type="InterPro" id="IPR013506">
    <property type="entry name" value="Topo_IIA_bsu_dom2"/>
</dbReference>
<dbReference type="SMART" id="SM00433">
    <property type="entry name" value="TOP2c"/>
    <property type="match status" value="1"/>
</dbReference>
<organism evidence="14 15">
    <name type="scientific">Paraoerskovia sediminicola</name>
    <dbReference type="NCBI Taxonomy" id="1138587"/>
    <lineage>
        <taxon>Bacteria</taxon>
        <taxon>Bacillati</taxon>
        <taxon>Actinomycetota</taxon>
        <taxon>Actinomycetes</taxon>
        <taxon>Micrococcales</taxon>
        <taxon>Cellulomonadaceae</taxon>
        <taxon>Paraoerskovia</taxon>
    </lineage>
</organism>
<dbReference type="InterPro" id="IPR000565">
    <property type="entry name" value="Topo_IIA_B"/>
</dbReference>
<dbReference type="Pfam" id="PF00204">
    <property type="entry name" value="DNA_gyraseB"/>
    <property type="match status" value="1"/>
</dbReference>
<keyword evidence="11" id="KW-0413">Isomerase</keyword>
<dbReference type="SUPFAM" id="SSF54211">
    <property type="entry name" value="Ribosomal protein S5 domain 2-like"/>
    <property type="match status" value="1"/>
</dbReference>
<dbReference type="RefSeq" id="WP_286217615.1">
    <property type="nucleotide sequence ID" value="NZ_AP027729.1"/>
</dbReference>
<keyword evidence="7" id="KW-0067">ATP-binding</keyword>
<evidence type="ECO:0000256" key="12">
    <source>
        <dbReference type="SAM" id="MobiDB-lite"/>
    </source>
</evidence>
<dbReference type="SUPFAM" id="SSF56719">
    <property type="entry name" value="Type II DNA topoisomerase"/>
    <property type="match status" value="1"/>
</dbReference>
<dbReference type="InterPro" id="IPR006171">
    <property type="entry name" value="TOPRIM_dom"/>
</dbReference>
<evidence type="ECO:0000256" key="4">
    <source>
        <dbReference type="ARBA" id="ARBA00012895"/>
    </source>
</evidence>
<feature type="compositionally biased region" description="Basic and acidic residues" evidence="12">
    <location>
        <begin position="150"/>
        <end position="159"/>
    </location>
</feature>
<evidence type="ECO:0000256" key="3">
    <source>
        <dbReference type="ARBA" id="ARBA00010708"/>
    </source>
</evidence>
<dbReference type="InterPro" id="IPR001241">
    <property type="entry name" value="Topo_IIA"/>
</dbReference>
<feature type="region of interest" description="Disordered" evidence="12">
    <location>
        <begin position="145"/>
        <end position="172"/>
    </location>
</feature>
<dbReference type="EMBL" id="AP027729">
    <property type="protein sequence ID" value="BDZ43349.1"/>
    <property type="molecule type" value="Genomic_DNA"/>
</dbReference>
<sequence length="709" mass="76949">MTTTAADSSYNARHLSVLEGLEAVRKRPGMYIGSTDSRGLMHCLWEIIDNSVDEALAGNCEDIRIVLHADTSVTVEDDGRGIPVDVEPKTGLTGVEVVFTKLHAGGKFGGGSYTASGGLHGVGASVVNALSARLDVDVDRGGKTHRMTFHRGEPGRFDDPSSGPGPESPFSPFVTGSELSVVGKVKRGVTGTRVRYWADRQIFPKNAVFSYDELVTRVRQTTFLVPGLRITVRDERGLPGTPAEDGPVEESFVHSGGTVDFAEFLAPDAPVTGTWHLIGSGSFTETVPVLDSKGHMTPQPVDRDCEVDVALRWGTGYATELRTFVNIIATPKGGSHQSGFEAGLLKVVRKAVETNARKLKVSTKDGSERIDKEDVLAGLTAVVTVRLAEPQFEGQTKEVLGTAPVRGIMARVVEKELAARLNATTRDGKTQAALLLDKVVAEMRARVTARKQKEISRRKNALESSSLPAKLADCRSNDVARSELFIVEGDSALGTAKLARSSDFQALLPIRGKILNVQKASLSDMLRNAECAAIIQVIGAGSGRSFDLEASRYGKIVLMTDADVDGAHIRTLLLTLFFRYMRPLVDAGRVFAAVPPLHRVEVSATGRKKAEYIYTYSEAELAATLKKLDRAGRRYKDDIQRYKGLGEMDADQLAETTMDPRHRTLRRVTADHAESAERVFELLMGSDVPPRKEFIVAGAHEIDRSKIDT</sequence>
<dbReference type="InterPro" id="IPR002288">
    <property type="entry name" value="DNA_gyrase_B_C"/>
</dbReference>
<dbReference type="NCBIfam" id="NF004189">
    <property type="entry name" value="PRK05644.1"/>
    <property type="match status" value="1"/>
</dbReference>
<accession>A0ABM8G5B6</accession>
<evidence type="ECO:0000313" key="14">
    <source>
        <dbReference type="EMBL" id="BDZ43349.1"/>
    </source>
</evidence>